<keyword evidence="4" id="KW-1185">Reference proteome</keyword>
<feature type="coiled-coil region" evidence="1">
    <location>
        <begin position="344"/>
        <end position="371"/>
    </location>
</feature>
<evidence type="ECO:0000256" key="2">
    <source>
        <dbReference type="SAM" id="MobiDB-lite"/>
    </source>
</evidence>
<evidence type="ECO:0000313" key="3">
    <source>
        <dbReference type="EMBL" id="CCK68528.1"/>
    </source>
</evidence>
<feature type="region of interest" description="Disordered" evidence="2">
    <location>
        <begin position="716"/>
        <end position="735"/>
    </location>
</feature>
<dbReference type="OrthoDB" id="4068250at2759"/>
<feature type="coiled-coil region" evidence="1">
    <location>
        <begin position="472"/>
        <end position="499"/>
    </location>
</feature>
<dbReference type="Proteomes" id="UP000006310">
    <property type="component" value="Chromosome 2"/>
</dbReference>
<dbReference type="EMBL" id="HE978315">
    <property type="protein sequence ID" value="CCK68528.1"/>
    <property type="molecule type" value="Genomic_DNA"/>
</dbReference>
<gene>
    <name evidence="3" type="primary">KNAG0B00810</name>
    <name evidence="3" type="ordered locus">KNAG_0B00810</name>
</gene>
<dbReference type="RefSeq" id="XP_022462774.1">
    <property type="nucleotide sequence ID" value="XM_022611357.1"/>
</dbReference>
<dbReference type="OMA" id="TEEEIMY"/>
<organism evidence="3 4">
    <name type="scientific">Huiozyma naganishii (strain ATCC MYA-139 / BCRC 22969 / CBS 8797 / KCTC 17520 / NBRC 10181 / NCYC 3082 / Yp74L-3)</name>
    <name type="common">Yeast</name>
    <name type="synonym">Kazachstania naganishii</name>
    <dbReference type="NCBI Taxonomy" id="1071383"/>
    <lineage>
        <taxon>Eukaryota</taxon>
        <taxon>Fungi</taxon>
        <taxon>Dikarya</taxon>
        <taxon>Ascomycota</taxon>
        <taxon>Saccharomycotina</taxon>
        <taxon>Saccharomycetes</taxon>
        <taxon>Saccharomycetales</taxon>
        <taxon>Saccharomycetaceae</taxon>
        <taxon>Huiozyma</taxon>
    </lineage>
</organism>
<sequence length="757" mass="87031">MAIAGYDRLVQEHEDAVSLQSSGASSRGSRVSRGSFRRAIGTAATEEYVSPFRGGQLTKASKKQLQLQRTKKFPTVSATSLYNSYNTRELGFSKVTDDQRRARDIVFPEYLLENEDRQRLILKDLEKREQTLLHLQRCQSVLDRTCKPAKEEKRKELKAIEPVKRDTTNRFAIDYDFVPPVDPTQEEKDEIDVSDPIVREYIRDARGIPRAEANGGDASGDASGYDYDRDVLNIEQNQLVDAQQMALQNEIEWRKPVDPATQPKLYVDLDSLQLIDPGSTAVGVSTKQRLMDTPVTNPQATEDTPELLLKLPKYGHVSAAVFNKVLYDDKVHKAEMADYQREQESKFAKKLQEYEQKLAQVDDRKLSVLAKMNDAKLDKIAKSEVIENQKIKQLFDSNATFNDSKVKVLHEAQLVKLQKLQDLKFISQKKTLMQHEVNQLTLEKSHAEKDYHLWTTNLTNITERLDAQLFKLSQFNHKQDKITRQIRDLTQRKTELEAEIDANQFSKGNADRNLADLETGQHLKSHELVKVTDSIQGKLDSLAVVKQEISGERLKLIGITNEMERARAERERIWNEKLDSNTKFYEDKLGEKDADLDERLKQLDVEHTANLVQVREIYEAKLQDSAEKAEEAEQQLKLAAEEKAQIEKSLLDQEQQAKKELEDMQKERDFAERRAKDESERADQHLEQKVAIEMERKEWAKKIADAEERANIATKARVNAQHERSNAESELTKARNKPIFENNSLYSFATEEVTTFK</sequence>
<name>J7RG67_HUIN7</name>
<dbReference type="GeneID" id="34524178"/>
<dbReference type="eggNOG" id="ENOG502RJFX">
    <property type="taxonomic scope" value="Eukaryota"/>
</dbReference>
<dbReference type="AlphaFoldDB" id="J7RG67"/>
<accession>J7RG67</accession>
<reference evidence="4" key="2">
    <citation type="submission" date="2012-08" db="EMBL/GenBank/DDBJ databases">
        <title>Genome sequence of Kazachstania naganishii.</title>
        <authorList>
            <person name="Gordon J.L."/>
            <person name="Armisen D."/>
            <person name="Proux-Wera E."/>
            <person name="OhEigeartaigh S.S."/>
            <person name="Byrne K.P."/>
            <person name="Wolfe K.H."/>
        </authorList>
    </citation>
    <scope>NUCLEOTIDE SEQUENCE [LARGE SCALE GENOMIC DNA]</scope>
    <source>
        <strain evidence="4">ATCC MYA-139 / BCRC 22969 / CBS 8797 / CCRC 22969 / KCTC 17520 / NBRC 10181 / NCYC 3082</strain>
    </source>
</reference>
<protein>
    <submittedName>
        <fullName evidence="3">Uncharacterized protein</fullName>
    </submittedName>
</protein>
<evidence type="ECO:0000256" key="1">
    <source>
        <dbReference type="SAM" id="Coils"/>
    </source>
</evidence>
<dbReference type="HOGENOM" id="CLU_018313_0_0_1"/>
<dbReference type="KEGG" id="kng:KNAG_0B00810"/>
<evidence type="ECO:0000313" key="4">
    <source>
        <dbReference type="Proteomes" id="UP000006310"/>
    </source>
</evidence>
<feature type="compositionally biased region" description="Basic and acidic residues" evidence="2">
    <location>
        <begin position="720"/>
        <end position="733"/>
    </location>
</feature>
<proteinExistence type="predicted"/>
<reference evidence="3 4" key="1">
    <citation type="journal article" date="2011" name="Proc. Natl. Acad. Sci. U.S.A.">
        <title>Evolutionary erosion of yeast sex chromosomes by mating-type switching accidents.</title>
        <authorList>
            <person name="Gordon J.L."/>
            <person name="Armisen D."/>
            <person name="Proux-Wera E."/>
            <person name="Oheigeartaigh S.S."/>
            <person name="Byrne K.P."/>
            <person name="Wolfe K.H."/>
        </authorList>
    </citation>
    <scope>NUCLEOTIDE SEQUENCE [LARGE SCALE GENOMIC DNA]</scope>
    <source>
        <strain evidence="4">ATCC MYA-139 / BCRC 22969 / CBS 8797 / CCRC 22969 / KCTC 17520 / NBRC 10181 / NCYC 3082</strain>
    </source>
</reference>
<keyword evidence="1" id="KW-0175">Coiled coil</keyword>